<feature type="compositionally biased region" description="Low complexity" evidence="2">
    <location>
        <begin position="990"/>
        <end position="1005"/>
    </location>
</feature>
<feature type="domain" description="Activating signal cointegrator 1 third" evidence="4">
    <location>
        <begin position="266"/>
        <end position="318"/>
    </location>
</feature>
<keyword evidence="6" id="KW-1185">Reference proteome</keyword>
<feature type="compositionally biased region" description="Basic and acidic residues" evidence="2">
    <location>
        <begin position="374"/>
        <end position="383"/>
    </location>
</feature>
<dbReference type="InterPro" id="IPR009349">
    <property type="entry name" value="TRIP4/RQT4_C2HC5_Znf"/>
</dbReference>
<dbReference type="InterPro" id="IPR056993">
    <property type="entry name" value="TRIP4_3rd_dom"/>
</dbReference>
<feature type="domain" description="TRIP4/RQT4 C2HC5-type zinc finger" evidence="3">
    <location>
        <begin position="158"/>
        <end position="196"/>
    </location>
</feature>
<evidence type="ECO:0000313" key="5">
    <source>
        <dbReference type="EMBL" id="KAJ4459403.1"/>
    </source>
</evidence>
<feature type="region of interest" description="Disordered" evidence="2">
    <location>
        <begin position="72"/>
        <end position="136"/>
    </location>
</feature>
<evidence type="ECO:0000259" key="4">
    <source>
        <dbReference type="Pfam" id="PF23134"/>
    </source>
</evidence>
<sequence length="1206" mass="131204">MDHLKSFVTSRLSLFLRDLSVEDRAAMAGQIISFPSNKDLRDYLYSFLGETPEVSAFYNDLVARRMKLPQFQQANSPSSLSVQTTPPAGTYQKKKETEEFYCAPSRKTRAQKREEERTKSEQGNAGDADSARGGKGGRRVMLADMHAFGGDLIVPGRHPCECQARRHPLINNCVGCGRVICEQEGPGPCLFCGTFVRSSGIRSSNLSSPEPTAAPQTEDPDDRNAISATIGAAVQEVVPEEPPEPVKEDPAAGGARRTPILIAQDDHAEYFDYEDNMWLAPEERKLLAKKREEFEARVKANLASSRFTIDLAGRRVVEAVIDPMEDVSQMPLLTMGPSHIQPSAPAAARGTFLPRFVPPPNSSFERTAGTKSSQESHAEEAAGGKRAGSKKKQPPAQPSEHDRQYAAELTKLQEEDARMEEERRLREIAPRRRVQDEPTAGGPTPFSFGMPLAPLPRAEGSVLGLTTLFSPSSAKKMFSVKKRQIEAITQILNLNQPIPDQDELTREPPTWKILIYDPLTRDIITPIINVGQLRKLGVTLHLGIDSSRQPVPDSPAVYFVRPTPENVARICQDCADLLYERAFLNFVGQLPQDLMDTLVARGVDSSSVTQIEKVYDQPLGFISYEHTLFSLGEQNSFVRLNDPASTPQAMRDYLSEVVQSITSVFVTLGVPYIRCPAQSNAARMLADMLQEKFRNLLAMKPSPFAMGPPASIAASFAFERPVLMLFIIFPSPHTTTHTPPVHSPHALHTTTLPHPVTTVLMLFIPHTTTHPLPHTPSTVLMLFERSADLCGPLHHPWGYQPLIQDLLSLRLNRVTIRQAAPAPGQPAEKHFDLDSEEDGFFREHLNAPFGKVGEDVKALVDRYQRESSDFKKRHGIHEGEGTAAATATAASATAGDTAGGSNQGNMSSLVTLKQVMDTHTLIATALLDTIHERRLDEYHQLEEDLLSRPTSVPSPILACLPACLFVWFVADRQLLADLLNPNPPAPAPAPESGTPAPAPATAAAAAAAGATPAGVGAAGGAPAPGPMGTAEDRLRLLLIAMLTVAERAELEPFERTLREAGADLSALQYIKTSAFAAQQPTGASSRGMLAELASKVKSLLEARALPILRVIDSLMDVRPATSTSAVDDSFLFLDPKAAPGSPAARRQVPFRQGVVFVVGGGTYAEYHAVQELAKAKGKEVIYGSNELLSPNEFLRQLGDLGKKMTA</sequence>
<dbReference type="Proteomes" id="UP001141327">
    <property type="component" value="Unassembled WGS sequence"/>
</dbReference>
<comment type="similarity">
    <text evidence="1">Belongs to the STXBP/unc-18/SEC1 family.</text>
</comment>
<feature type="compositionally biased region" description="Basic and acidic residues" evidence="2">
    <location>
        <begin position="111"/>
        <end position="120"/>
    </location>
</feature>
<reference evidence="5" key="1">
    <citation type="journal article" date="2022" name="bioRxiv">
        <title>Genomics of Preaxostyla Flagellates Illuminates Evolutionary Transitions and the Path Towards Mitochondrial Loss.</title>
        <authorList>
            <person name="Novak L.V.F."/>
            <person name="Treitli S.C."/>
            <person name="Pyrih J."/>
            <person name="Halakuc P."/>
            <person name="Pipaliya S.V."/>
            <person name="Vacek V."/>
            <person name="Brzon O."/>
            <person name="Soukal P."/>
            <person name="Eme L."/>
            <person name="Dacks J.B."/>
            <person name="Karnkowska A."/>
            <person name="Elias M."/>
            <person name="Hampl V."/>
        </authorList>
    </citation>
    <scope>NUCLEOTIDE SEQUENCE</scope>
    <source>
        <strain evidence="5">RCP-MX</strain>
    </source>
</reference>
<organism evidence="5 6">
    <name type="scientific">Paratrimastix pyriformis</name>
    <dbReference type="NCBI Taxonomy" id="342808"/>
    <lineage>
        <taxon>Eukaryota</taxon>
        <taxon>Metamonada</taxon>
        <taxon>Preaxostyla</taxon>
        <taxon>Paratrimastigidae</taxon>
        <taxon>Paratrimastix</taxon>
    </lineage>
</organism>
<dbReference type="Gene3D" id="3.90.830.10">
    <property type="entry name" value="Syntaxin Binding Protein 1, Chain A, domain 2"/>
    <property type="match status" value="1"/>
</dbReference>
<gene>
    <name evidence="5" type="ORF">PAPYR_4710</name>
</gene>
<dbReference type="InterPro" id="IPR027482">
    <property type="entry name" value="Sec1-like_dom2"/>
</dbReference>
<feature type="compositionally biased region" description="Polar residues" evidence="2">
    <location>
        <begin position="362"/>
        <end position="373"/>
    </location>
</feature>
<feature type="region of interest" description="Disordered" evidence="2">
    <location>
        <begin position="202"/>
        <end position="254"/>
    </location>
</feature>
<protein>
    <recommendedName>
        <fullName evidence="7">Sec1-like protein</fullName>
    </recommendedName>
</protein>
<dbReference type="Gene3D" id="1.25.40.60">
    <property type="match status" value="1"/>
</dbReference>
<dbReference type="EMBL" id="JAPMOS010000020">
    <property type="protein sequence ID" value="KAJ4459403.1"/>
    <property type="molecule type" value="Genomic_DNA"/>
</dbReference>
<evidence type="ECO:0000256" key="1">
    <source>
        <dbReference type="ARBA" id="ARBA00009884"/>
    </source>
</evidence>
<feature type="region of interest" description="Disordered" evidence="2">
    <location>
        <begin position="350"/>
        <end position="448"/>
    </location>
</feature>
<evidence type="ECO:0000313" key="6">
    <source>
        <dbReference type="Proteomes" id="UP001141327"/>
    </source>
</evidence>
<dbReference type="InterPro" id="IPR043154">
    <property type="entry name" value="Sec-1-like_dom1"/>
</dbReference>
<dbReference type="Pfam" id="PF23134">
    <property type="entry name" value="TRIP4_3rd"/>
    <property type="match status" value="1"/>
</dbReference>
<dbReference type="InterPro" id="IPR036045">
    <property type="entry name" value="Sec1-like_sf"/>
</dbReference>
<dbReference type="InterPro" id="IPR001619">
    <property type="entry name" value="Sec1-like"/>
</dbReference>
<dbReference type="Gene3D" id="3.40.50.2060">
    <property type="match status" value="1"/>
</dbReference>
<dbReference type="InterPro" id="IPR043127">
    <property type="entry name" value="Sec-1-like_dom3a"/>
</dbReference>
<dbReference type="Pfam" id="PF06221">
    <property type="entry name" value="zf-C2HC5"/>
    <property type="match status" value="1"/>
</dbReference>
<evidence type="ECO:0000259" key="3">
    <source>
        <dbReference type="Pfam" id="PF06221"/>
    </source>
</evidence>
<evidence type="ECO:0000256" key="2">
    <source>
        <dbReference type="SAM" id="MobiDB-lite"/>
    </source>
</evidence>
<feature type="region of interest" description="Disordered" evidence="2">
    <location>
        <begin position="985"/>
        <end position="1005"/>
    </location>
</feature>
<dbReference type="PANTHER" id="PTHR11679">
    <property type="entry name" value="VESICLE PROTEIN SORTING-ASSOCIATED"/>
    <property type="match status" value="1"/>
</dbReference>
<dbReference type="SUPFAM" id="SSF56815">
    <property type="entry name" value="Sec1/munc18-like (SM) proteins"/>
    <property type="match status" value="1"/>
</dbReference>
<name>A0ABQ8UJK4_9EUKA</name>
<feature type="compositionally biased region" description="Basic and acidic residues" evidence="2">
    <location>
        <begin position="399"/>
        <end position="436"/>
    </location>
</feature>
<dbReference type="Gene3D" id="3.40.50.1910">
    <property type="match status" value="2"/>
</dbReference>
<comment type="caution">
    <text evidence="5">The sequence shown here is derived from an EMBL/GenBank/DDBJ whole genome shotgun (WGS) entry which is preliminary data.</text>
</comment>
<evidence type="ECO:0008006" key="7">
    <source>
        <dbReference type="Google" id="ProtNLM"/>
    </source>
</evidence>
<feature type="compositionally biased region" description="Polar residues" evidence="2">
    <location>
        <begin position="72"/>
        <end position="87"/>
    </location>
</feature>
<proteinExistence type="inferred from homology"/>
<accession>A0ABQ8UJK4</accession>
<dbReference type="Pfam" id="PF00995">
    <property type="entry name" value="Sec1"/>
    <property type="match status" value="2"/>
</dbReference>